<feature type="domain" description="Aminoglycoside phosphotransferase" evidence="1">
    <location>
        <begin position="177"/>
        <end position="226"/>
    </location>
</feature>
<dbReference type="Pfam" id="PF01636">
    <property type="entry name" value="APH"/>
    <property type="match status" value="1"/>
</dbReference>
<reference evidence="2" key="1">
    <citation type="submission" date="2020-10" db="EMBL/GenBank/DDBJ databases">
        <title>High-Quality Genome Resource of Clonostachys rosea strain S41 by Oxford Nanopore Long-Read Sequencing.</title>
        <authorList>
            <person name="Wang H."/>
        </authorList>
    </citation>
    <scope>NUCLEOTIDE SEQUENCE</scope>
    <source>
        <strain evidence="2">S41</strain>
    </source>
</reference>
<name>A0A8H7NLT3_BIOOC</name>
<accession>A0A8H7NLT3</accession>
<dbReference type="Gene3D" id="3.90.1200.10">
    <property type="match status" value="1"/>
</dbReference>
<dbReference type="PANTHER" id="PTHR21310:SF15">
    <property type="entry name" value="AMINOGLYCOSIDE PHOSPHOTRANSFERASE DOMAIN-CONTAINING PROTEIN"/>
    <property type="match status" value="1"/>
</dbReference>
<sequence>MFCEMTPPIGLSITRMSPDRWNLGSTMDGGNTFYLRHRTPDDPSEGRDADIDRVYLAGTSAAVWCIGECFFKAHAWCEEMQLESDNIRFVKEKAPEVPVPEVEYGWIDYTVNRHFLITKRVSGQTLDRAWRNFPYLNVRKLLKILRGLLASWLLILHHASKQSLVMEFVNHGFREKLMHHIQPEPPPAIDPVFHFYHADLGPTNVMVMQDGTVSGIIDWESAAYYPQFWVATKTSLPAFHLECETDDPTLWGQLLGQALEVCGYKRLDAEFRRWVKAVT</sequence>
<dbReference type="PANTHER" id="PTHR21310">
    <property type="entry name" value="AMINOGLYCOSIDE PHOSPHOTRANSFERASE-RELATED-RELATED"/>
    <property type="match status" value="1"/>
</dbReference>
<dbReference type="AlphaFoldDB" id="A0A8H7NLT3"/>
<evidence type="ECO:0000313" key="2">
    <source>
        <dbReference type="EMBL" id="KAF9758487.1"/>
    </source>
</evidence>
<organism evidence="2 3">
    <name type="scientific">Bionectria ochroleuca</name>
    <name type="common">Gliocladium roseum</name>
    <dbReference type="NCBI Taxonomy" id="29856"/>
    <lineage>
        <taxon>Eukaryota</taxon>
        <taxon>Fungi</taxon>
        <taxon>Dikarya</taxon>
        <taxon>Ascomycota</taxon>
        <taxon>Pezizomycotina</taxon>
        <taxon>Sordariomycetes</taxon>
        <taxon>Hypocreomycetidae</taxon>
        <taxon>Hypocreales</taxon>
        <taxon>Bionectriaceae</taxon>
        <taxon>Clonostachys</taxon>
    </lineage>
</organism>
<protein>
    <recommendedName>
        <fullName evidence="1">Aminoglycoside phosphotransferase domain-containing protein</fullName>
    </recommendedName>
</protein>
<dbReference type="InterPro" id="IPR051678">
    <property type="entry name" value="AGP_Transferase"/>
</dbReference>
<comment type="caution">
    <text evidence="2">The sequence shown here is derived from an EMBL/GenBank/DDBJ whole genome shotgun (WGS) entry which is preliminary data.</text>
</comment>
<dbReference type="EMBL" id="JADCTT010000001">
    <property type="protein sequence ID" value="KAF9758487.1"/>
    <property type="molecule type" value="Genomic_DNA"/>
</dbReference>
<evidence type="ECO:0000313" key="3">
    <source>
        <dbReference type="Proteomes" id="UP000616885"/>
    </source>
</evidence>
<dbReference type="InterPro" id="IPR011009">
    <property type="entry name" value="Kinase-like_dom_sf"/>
</dbReference>
<dbReference type="InterPro" id="IPR002575">
    <property type="entry name" value="Aminoglycoside_PTrfase"/>
</dbReference>
<gene>
    <name evidence="2" type="ORF">IM811_000181</name>
</gene>
<proteinExistence type="predicted"/>
<dbReference type="Proteomes" id="UP000616885">
    <property type="component" value="Unassembled WGS sequence"/>
</dbReference>
<dbReference type="SUPFAM" id="SSF56112">
    <property type="entry name" value="Protein kinase-like (PK-like)"/>
    <property type="match status" value="1"/>
</dbReference>
<evidence type="ECO:0000259" key="1">
    <source>
        <dbReference type="Pfam" id="PF01636"/>
    </source>
</evidence>